<comment type="caution">
    <text evidence="1">The sequence shown here is derived from an EMBL/GenBank/DDBJ whole genome shotgun (WGS) entry which is preliminary data.</text>
</comment>
<dbReference type="Proteomes" id="UP001202961">
    <property type="component" value="Unassembled WGS sequence"/>
</dbReference>
<dbReference type="EMBL" id="JAMQBK010000096">
    <property type="protein sequence ID" value="MCM2374675.1"/>
    <property type="molecule type" value="Genomic_DNA"/>
</dbReference>
<accession>A0ABT0UD39</accession>
<keyword evidence="2" id="KW-1185">Reference proteome</keyword>
<reference evidence="1 2" key="1">
    <citation type="journal article" date="2022" name="Syst. Appl. Microbiol.">
        <title>Rhodopirellula aestuarii sp. nov., a novel member of the genus Rhodopirellula isolated from brackish sediments collected in the Tagus River estuary, Portugal.</title>
        <authorList>
            <person name="Vitorino I.R."/>
            <person name="Klimek D."/>
            <person name="Calusinska M."/>
            <person name="Lobo-da-Cunha A."/>
            <person name="Vasconcelos V."/>
            <person name="Lage O.M."/>
        </authorList>
    </citation>
    <scope>NUCLEOTIDE SEQUENCE [LARGE SCALE GENOMIC DNA]</scope>
    <source>
        <strain evidence="1 2">ICT_H3.1</strain>
    </source>
</reference>
<protein>
    <submittedName>
        <fullName evidence="1">Uncharacterized protein</fullName>
    </submittedName>
</protein>
<organism evidence="1 2">
    <name type="scientific">Aporhodopirellula aestuarii</name>
    <dbReference type="NCBI Taxonomy" id="2950107"/>
    <lineage>
        <taxon>Bacteria</taxon>
        <taxon>Pseudomonadati</taxon>
        <taxon>Planctomycetota</taxon>
        <taxon>Planctomycetia</taxon>
        <taxon>Pirellulales</taxon>
        <taxon>Pirellulaceae</taxon>
        <taxon>Aporhodopirellula</taxon>
    </lineage>
</organism>
<gene>
    <name evidence="1" type="ORF">NB063_28975</name>
</gene>
<evidence type="ECO:0000313" key="2">
    <source>
        <dbReference type="Proteomes" id="UP001202961"/>
    </source>
</evidence>
<sequence>MPKVNHPQPLIGIWWDNGSKIVAFHHLPDEDDVQAGFCDSDYAHNDFWPEAGMQLGLDASAEYFDVPRGRVLWSPARQISVIYHGNATPQPRLQQIAETFQLDKWTAQTDIHYMIGDAVDDFFDD</sequence>
<name>A0ABT0UD39_9BACT</name>
<proteinExistence type="predicted"/>
<evidence type="ECO:0000313" key="1">
    <source>
        <dbReference type="EMBL" id="MCM2374675.1"/>
    </source>
</evidence>